<dbReference type="SMART" id="SM00422">
    <property type="entry name" value="HTH_MERR"/>
    <property type="match status" value="1"/>
</dbReference>
<evidence type="ECO:0000313" key="5">
    <source>
        <dbReference type="EMBL" id="SEO93296.1"/>
    </source>
</evidence>
<dbReference type="SUPFAM" id="SSF52242">
    <property type="entry name" value="Cobalamin (vitamin B12)-binding domain"/>
    <property type="match status" value="1"/>
</dbReference>
<dbReference type="GO" id="GO:0003677">
    <property type="term" value="F:DNA binding"/>
    <property type="evidence" value="ECO:0007669"/>
    <property type="project" value="UniProtKB-KW"/>
</dbReference>
<dbReference type="GO" id="GO:0003700">
    <property type="term" value="F:DNA-binding transcription factor activity"/>
    <property type="evidence" value="ECO:0007669"/>
    <property type="project" value="InterPro"/>
</dbReference>
<organism evidence="5 6">
    <name type="scientific">Aquisalimonas asiatica</name>
    <dbReference type="NCBI Taxonomy" id="406100"/>
    <lineage>
        <taxon>Bacteria</taxon>
        <taxon>Pseudomonadati</taxon>
        <taxon>Pseudomonadota</taxon>
        <taxon>Gammaproteobacteria</taxon>
        <taxon>Chromatiales</taxon>
        <taxon>Ectothiorhodospiraceae</taxon>
        <taxon>Aquisalimonas</taxon>
    </lineage>
</organism>
<evidence type="ECO:0000256" key="3">
    <source>
        <dbReference type="ARBA" id="ARBA00023163"/>
    </source>
</evidence>
<keyword evidence="1" id="KW-0805">Transcription regulation</keyword>
<keyword evidence="2" id="KW-0238">DNA-binding</keyword>
<dbReference type="EMBL" id="FOEG01000004">
    <property type="protein sequence ID" value="SEO93296.1"/>
    <property type="molecule type" value="Genomic_DNA"/>
</dbReference>
<evidence type="ECO:0000259" key="4">
    <source>
        <dbReference type="PROSITE" id="PS50937"/>
    </source>
</evidence>
<dbReference type="Pfam" id="PF13411">
    <property type="entry name" value="MerR_1"/>
    <property type="match status" value="1"/>
</dbReference>
<dbReference type="InterPro" id="IPR047057">
    <property type="entry name" value="MerR_fam"/>
</dbReference>
<evidence type="ECO:0000313" key="6">
    <source>
        <dbReference type="Proteomes" id="UP000199657"/>
    </source>
</evidence>
<name>A0A1H8TR39_9GAMM</name>
<dbReference type="OrthoDB" id="9800334at2"/>
<sequence length="283" mass="30643">MTGVNPVTLRAWERRYGLIRPQRTPKGHRLYTERDIDRINQILVLLDRGIPISQARQVLDEGDGDAAATTAETTDPGEDTWSALLTRMRTGVTVYDEQALSECYEEACSLFAPSQVQHHLLAPLYRQFPPGGSADDQAARAFLHSWLRTVLSARMHHRCRRAAGPRVLLATTDSGADDIPLLLLGLQLIDHGFRTALLGCAVDTDALATAARQTGAESVLLWTGGDTGGTAGLNRLAGDVPVFVAGNTAPLQGHAERFTLVDGEDTGAAVRALDTHYNQRQSA</sequence>
<feature type="domain" description="HTH merR-type" evidence="4">
    <location>
        <begin position="1"/>
        <end position="61"/>
    </location>
</feature>
<dbReference type="STRING" id="406100.SAMN04488052_104398"/>
<dbReference type="PANTHER" id="PTHR30204">
    <property type="entry name" value="REDOX-CYCLING DRUG-SENSING TRANSCRIPTIONAL ACTIVATOR SOXR"/>
    <property type="match status" value="1"/>
</dbReference>
<keyword evidence="3" id="KW-0804">Transcription</keyword>
<accession>A0A1H8TR39</accession>
<dbReference type="Gene3D" id="1.10.1660.10">
    <property type="match status" value="1"/>
</dbReference>
<keyword evidence="6" id="KW-1185">Reference proteome</keyword>
<dbReference type="InterPro" id="IPR009061">
    <property type="entry name" value="DNA-bd_dom_put_sf"/>
</dbReference>
<dbReference type="InterPro" id="IPR000551">
    <property type="entry name" value="MerR-type_HTH_dom"/>
</dbReference>
<dbReference type="CDD" id="cd01104">
    <property type="entry name" value="HTH_MlrA-CarA"/>
    <property type="match status" value="1"/>
</dbReference>
<evidence type="ECO:0000256" key="2">
    <source>
        <dbReference type="ARBA" id="ARBA00023125"/>
    </source>
</evidence>
<proteinExistence type="predicted"/>
<dbReference type="GO" id="GO:0031419">
    <property type="term" value="F:cobalamin binding"/>
    <property type="evidence" value="ECO:0007669"/>
    <property type="project" value="InterPro"/>
</dbReference>
<dbReference type="Gene3D" id="3.40.50.280">
    <property type="entry name" value="Cobalamin-binding domain"/>
    <property type="match status" value="1"/>
</dbReference>
<protein>
    <submittedName>
        <fullName evidence="5">Transcriptional regulator, MerR family</fullName>
    </submittedName>
</protein>
<dbReference type="GO" id="GO:0046872">
    <property type="term" value="F:metal ion binding"/>
    <property type="evidence" value="ECO:0007669"/>
    <property type="project" value="InterPro"/>
</dbReference>
<dbReference type="PROSITE" id="PS50937">
    <property type="entry name" value="HTH_MERR_2"/>
    <property type="match status" value="1"/>
</dbReference>
<evidence type="ECO:0000256" key="1">
    <source>
        <dbReference type="ARBA" id="ARBA00023015"/>
    </source>
</evidence>
<dbReference type="SUPFAM" id="SSF46955">
    <property type="entry name" value="Putative DNA-binding domain"/>
    <property type="match status" value="1"/>
</dbReference>
<reference evidence="5 6" key="1">
    <citation type="submission" date="2016-10" db="EMBL/GenBank/DDBJ databases">
        <authorList>
            <person name="de Groot N.N."/>
        </authorList>
    </citation>
    <scope>NUCLEOTIDE SEQUENCE [LARGE SCALE GENOMIC DNA]</scope>
    <source>
        <strain evidence="5 6">CGMCC 1.6291</strain>
    </source>
</reference>
<dbReference type="AlphaFoldDB" id="A0A1H8TR39"/>
<dbReference type="Proteomes" id="UP000199657">
    <property type="component" value="Unassembled WGS sequence"/>
</dbReference>
<gene>
    <name evidence="5" type="ORF">SAMN04488052_104398</name>
</gene>
<dbReference type="InterPro" id="IPR036724">
    <property type="entry name" value="Cobalamin-bd_sf"/>
</dbReference>
<dbReference type="PANTHER" id="PTHR30204:SF67">
    <property type="entry name" value="HTH-TYPE TRANSCRIPTIONAL REGULATOR MLRA-RELATED"/>
    <property type="match status" value="1"/>
</dbReference>